<feature type="region of interest" description="Disordered" evidence="1">
    <location>
        <begin position="368"/>
        <end position="395"/>
    </location>
</feature>
<evidence type="ECO:0000256" key="1">
    <source>
        <dbReference type="SAM" id="MobiDB-lite"/>
    </source>
</evidence>
<dbReference type="Gene3D" id="3.80.10.10">
    <property type="entry name" value="Ribonuclease Inhibitor"/>
    <property type="match status" value="1"/>
</dbReference>
<name>A0AAV0RFA3_9ROSI</name>
<keyword evidence="4" id="KW-1185">Reference proteome</keyword>
<dbReference type="Pfam" id="PF24758">
    <property type="entry name" value="LRR_At5g56370"/>
    <property type="match status" value="1"/>
</dbReference>
<dbReference type="PANTHER" id="PTHR34145">
    <property type="entry name" value="OS02G0105600 PROTEIN"/>
    <property type="match status" value="1"/>
</dbReference>
<dbReference type="SUPFAM" id="SSF52047">
    <property type="entry name" value="RNI-like"/>
    <property type="match status" value="1"/>
</dbReference>
<dbReference type="InterPro" id="IPR036047">
    <property type="entry name" value="F-box-like_dom_sf"/>
</dbReference>
<accession>A0AAV0RFA3</accession>
<evidence type="ECO:0000313" key="3">
    <source>
        <dbReference type="EMBL" id="CAI0556185.1"/>
    </source>
</evidence>
<reference evidence="3" key="1">
    <citation type="submission" date="2022-08" db="EMBL/GenBank/DDBJ databases">
        <authorList>
            <person name="Gutierrez-Valencia J."/>
        </authorList>
    </citation>
    <scope>NUCLEOTIDE SEQUENCE</scope>
</reference>
<dbReference type="InterPro" id="IPR053772">
    <property type="entry name" value="At1g61320/At1g61330-like"/>
</dbReference>
<dbReference type="Proteomes" id="UP001154282">
    <property type="component" value="Unassembled WGS sequence"/>
</dbReference>
<dbReference type="InterPro" id="IPR032675">
    <property type="entry name" value="LRR_dom_sf"/>
</dbReference>
<evidence type="ECO:0000313" key="4">
    <source>
        <dbReference type="Proteomes" id="UP001154282"/>
    </source>
</evidence>
<protein>
    <recommendedName>
        <fullName evidence="2">F-box/LRR-repeat protein 15/At3g58940/PEG3-like LRR domain-containing protein</fullName>
    </recommendedName>
</protein>
<dbReference type="InterPro" id="IPR055411">
    <property type="entry name" value="LRR_FXL15/At3g58940/PEG3-like"/>
</dbReference>
<dbReference type="SUPFAM" id="SSF81383">
    <property type="entry name" value="F-box domain"/>
    <property type="match status" value="1"/>
</dbReference>
<dbReference type="PANTHER" id="PTHR34145:SF69">
    <property type="entry name" value="FBD DOMAIN-CONTAINING PROTEIN"/>
    <property type="match status" value="1"/>
</dbReference>
<comment type="caution">
    <text evidence="3">The sequence shown here is derived from an EMBL/GenBank/DDBJ whole genome shotgun (WGS) entry which is preliminary data.</text>
</comment>
<feature type="compositionally biased region" description="Basic residues" evidence="1">
    <location>
        <begin position="368"/>
        <end position="380"/>
    </location>
</feature>
<dbReference type="AlphaFoldDB" id="A0AAV0RFA3"/>
<gene>
    <name evidence="3" type="ORF">LITE_LOCUS47875</name>
</gene>
<proteinExistence type="predicted"/>
<sequence>MEKQEEAQRIPTVAGGEDEVRIDRISALADDIIHQILARLRSTKEAARATVLSKRWVHLWRSYPVLEFDDRGFRSKQTAERFAAATAAKFGNNNNTTTTPPLGIRSVRIDFAHQFAGDNLGRGPCSAFLDDVLKLAAERTQSLREIDISCGYLGDFCFQWAYDIPRGLLLLPSRQFPQFRGGLEILKLELCSFREFVGVDLVGVGSSLRELTLRRVSLPDDRILNDLIAAASRLESLTLRAIFSVRRLQVRNLPNLRALRCSHCKVEDLEITGATSLEILFFSGPLGGELEKVNKLISESPSLETLKLRDPGEVRNLKIDSSDRFRELTLVEREDSRAMAIKIDAPRLRNISYHGGSVNFPRSIRFRSKNKKKKKVGSHRRREEEEDDDGLSHSSTAPSFHWICYDDTYHKFHKMRPLLFRRISRFRLTLDISNHRIDEWRRHDVADESSVVPRIERVILPWDFSTQVSDVRDSFLDDLFQNFHPKYLSLKAEEYSISKESILLALKYVCKTFHGTDLSHRCRSGCKSWRHQLKDVKMVKRVAAANGTGTRVEDDANNEVVDVSTVVISSYEEIAQIWLLLEF</sequence>
<evidence type="ECO:0000259" key="2">
    <source>
        <dbReference type="Pfam" id="PF24758"/>
    </source>
</evidence>
<dbReference type="EMBL" id="CAMGYJ010000010">
    <property type="protein sequence ID" value="CAI0556185.1"/>
    <property type="molecule type" value="Genomic_DNA"/>
</dbReference>
<feature type="domain" description="F-box/LRR-repeat protein 15/At3g58940/PEG3-like LRR" evidence="2">
    <location>
        <begin position="183"/>
        <end position="284"/>
    </location>
</feature>
<organism evidence="3 4">
    <name type="scientific">Linum tenue</name>
    <dbReference type="NCBI Taxonomy" id="586396"/>
    <lineage>
        <taxon>Eukaryota</taxon>
        <taxon>Viridiplantae</taxon>
        <taxon>Streptophyta</taxon>
        <taxon>Embryophyta</taxon>
        <taxon>Tracheophyta</taxon>
        <taxon>Spermatophyta</taxon>
        <taxon>Magnoliopsida</taxon>
        <taxon>eudicotyledons</taxon>
        <taxon>Gunneridae</taxon>
        <taxon>Pentapetalae</taxon>
        <taxon>rosids</taxon>
        <taxon>fabids</taxon>
        <taxon>Malpighiales</taxon>
        <taxon>Linaceae</taxon>
        <taxon>Linum</taxon>
    </lineage>
</organism>